<feature type="binding site" evidence="8">
    <location>
        <position position="169"/>
    </location>
    <ligand>
        <name>Zn(2+)</name>
        <dbReference type="ChEBI" id="CHEBI:29105"/>
        <label>2</label>
    </ligand>
</feature>
<feature type="binding site" evidence="8">
    <location>
        <position position="195"/>
    </location>
    <ligand>
        <name>Zn(2+)</name>
        <dbReference type="ChEBI" id="CHEBI:29105"/>
        <label>2</label>
    </ligand>
</feature>
<dbReference type="InterPro" id="IPR001623">
    <property type="entry name" value="DnaJ_domain"/>
</dbReference>
<organism evidence="12 13">
    <name type="scientific">Gloeobacter morelensis MG652769</name>
    <dbReference type="NCBI Taxonomy" id="2781736"/>
    <lineage>
        <taxon>Bacteria</taxon>
        <taxon>Bacillati</taxon>
        <taxon>Cyanobacteriota</taxon>
        <taxon>Cyanophyceae</taxon>
        <taxon>Gloeobacterales</taxon>
        <taxon>Gloeobacteraceae</taxon>
        <taxon>Gloeobacter</taxon>
        <taxon>Gloeobacter morelensis</taxon>
    </lineage>
</organism>
<feature type="zinc finger region" description="CR-type" evidence="9">
    <location>
        <begin position="139"/>
        <end position="221"/>
    </location>
</feature>
<evidence type="ECO:0000256" key="6">
    <source>
        <dbReference type="ARBA" id="ARBA00023016"/>
    </source>
</evidence>
<evidence type="ECO:0000256" key="3">
    <source>
        <dbReference type="ARBA" id="ARBA00022737"/>
    </source>
</evidence>
<dbReference type="Pfam" id="PF00226">
    <property type="entry name" value="DnaJ"/>
    <property type="match status" value="1"/>
</dbReference>
<evidence type="ECO:0000256" key="9">
    <source>
        <dbReference type="PROSITE-ProRule" id="PRU00546"/>
    </source>
</evidence>
<evidence type="ECO:0000256" key="8">
    <source>
        <dbReference type="HAMAP-Rule" id="MF_01152"/>
    </source>
</evidence>
<evidence type="ECO:0000313" key="13">
    <source>
        <dbReference type="Proteomes" id="UP001054846"/>
    </source>
</evidence>
<feature type="domain" description="J" evidence="10">
    <location>
        <begin position="4"/>
        <end position="68"/>
    </location>
</feature>
<comment type="cofactor">
    <cofactor evidence="8">
        <name>Zn(2+)</name>
        <dbReference type="ChEBI" id="CHEBI:29105"/>
    </cofactor>
    <text evidence="8">Binds 2 Zn(2+) ions per monomer.</text>
</comment>
<keyword evidence="7 8" id="KW-0143">Chaperone</keyword>
<keyword evidence="4 8" id="KW-0863">Zinc-finger</keyword>
<keyword evidence="1 8" id="KW-0235">DNA replication</keyword>
<evidence type="ECO:0000259" key="10">
    <source>
        <dbReference type="PROSITE" id="PS50076"/>
    </source>
</evidence>
<feature type="binding site" evidence="8">
    <location>
        <position position="212"/>
    </location>
    <ligand>
        <name>Zn(2+)</name>
        <dbReference type="ChEBI" id="CHEBI:29105"/>
        <label>1</label>
    </ligand>
</feature>
<comment type="subunit">
    <text evidence="8">Homodimer.</text>
</comment>
<feature type="repeat" description="CXXCXGXG motif" evidence="8">
    <location>
        <begin position="195"/>
        <end position="202"/>
    </location>
</feature>
<dbReference type="RefSeq" id="WP_230841022.1">
    <property type="nucleotide sequence ID" value="NZ_CP063845.1"/>
</dbReference>
<comment type="subcellular location">
    <subcellularLocation>
        <location evidence="8">Cytoplasm</location>
    </subcellularLocation>
</comment>
<sequence length="383" mass="41089">MARDLYETLNVSRDASKEDIKRAYRKLARQYHPDVNKDAGAEDMFKELSRAYEVLSDDEQRARYDRFGEAGLNGGVGGGPGDFAGAAGFGDISDIFESFFGGFAGAGTGGRRATRPGGPTRGDDLRYDMVLEFQEAIFGGEKEITINHLVTCETCRGSGSKPGSGPTTCRNCGGQGQIRQARRTPFGLFTQVAACPNCQGTGEVIESPCQACSGRGRNQKQTTIKITIPAGVDAGSRLRVQGEGDAGMRGGPPGDLFIYVSVRNHPVFRREGQDIYSIAEISYLQAVLGSQMSVETVDGPQTVVVPPGTQPETVLTLDGKGAPRIGNPTRRGNHYLQLKVVIPTKLGAEERELLTKLAKARGEKVSKKEGLEGLIDSIGNLFH</sequence>
<accession>A0ABY3PJW8</accession>
<dbReference type="InterPro" id="IPR036869">
    <property type="entry name" value="J_dom_sf"/>
</dbReference>
<evidence type="ECO:0000256" key="7">
    <source>
        <dbReference type="ARBA" id="ARBA00023186"/>
    </source>
</evidence>
<dbReference type="PANTHER" id="PTHR43096:SF10">
    <property type="entry name" value="CHAPERONE PROTEIN DNAJ A6, CHLOROPLASTIC"/>
    <property type="match status" value="1"/>
</dbReference>
<proteinExistence type="inferred from homology"/>
<dbReference type="NCBIfam" id="NF008035">
    <property type="entry name" value="PRK10767.1"/>
    <property type="match status" value="1"/>
</dbReference>
<dbReference type="CDD" id="cd10747">
    <property type="entry name" value="DnaJ_C"/>
    <property type="match status" value="1"/>
</dbReference>
<keyword evidence="6 8" id="KW-0346">Stress response</keyword>
<feature type="binding site" evidence="8">
    <location>
        <position position="198"/>
    </location>
    <ligand>
        <name>Zn(2+)</name>
        <dbReference type="ChEBI" id="CHEBI:29105"/>
        <label>2</label>
    </ligand>
</feature>
<evidence type="ECO:0000256" key="2">
    <source>
        <dbReference type="ARBA" id="ARBA00022723"/>
    </source>
</evidence>
<name>A0ABY3PJW8_9CYAN</name>
<dbReference type="NCBIfam" id="TIGR02349">
    <property type="entry name" value="DnaJ_bact"/>
    <property type="match status" value="1"/>
</dbReference>
<keyword evidence="3 8" id="KW-0677">Repeat</keyword>
<feature type="repeat" description="CXXCXGXG motif" evidence="8">
    <location>
        <begin position="209"/>
        <end position="216"/>
    </location>
</feature>
<dbReference type="InterPro" id="IPR012724">
    <property type="entry name" value="DnaJ"/>
</dbReference>
<dbReference type="Gene3D" id="1.10.287.110">
    <property type="entry name" value="DnaJ domain"/>
    <property type="match status" value="1"/>
</dbReference>
<dbReference type="Proteomes" id="UP001054846">
    <property type="component" value="Chromosome"/>
</dbReference>
<evidence type="ECO:0000313" key="12">
    <source>
        <dbReference type="EMBL" id="UFP93965.1"/>
    </source>
</evidence>
<comment type="domain">
    <text evidence="8">The J domain is necessary and sufficient to stimulate DnaK ATPase activity. Zinc center 1 plays an important role in the autonomous, DnaK-independent chaperone activity of DnaJ. Zinc center 2 is essential for interaction with DnaK and for DnaJ activity.</text>
</comment>
<dbReference type="SUPFAM" id="SSF57938">
    <property type="entry name" value="DnaJ/Hsp40 cysteine-rich domain"/>
    <property type="match status" value="1"/>
</dbReference>
<dbReference type="SUPFAM" id="SSF46565">
    <property type="entry name" value="Chaperone J-domain"/>
    <property type="match status" value="1"/>
</dbReference>
<dbReference type="Gene3D" id="2.60.260.20">
    <property type="entry name" value="Urease metallochaperone UreE, N-terminal domain"/>
    <property type="match status" value="2"/>
</dbReference>
<gene>
    <name evidence="8 12" type="primary">dnaJ</name>
    <name evidence="12" type="ORF">ISF26_19700</name>
</gene>
<dbReference type="Gene3D" id="2.10.230.10">
    <property type="entry name" value="Heat shock protein DnaJ, cysteine-rich domain"/>
    <property type="match status" value="1"/>
</dbReference>
<dbReference type="EMBL" id="CP063845">
    <property type="protein sequence ID" value="UFP93965.1"/>
    <property type="molecule type" value="Genomic_DNA"/>
</dbReference>
<feature type="domain" description="CR-type" evidence="11">
    <location>
        <begin position="139"/>
        <end position="221"/>
    </location>
</feature>
<protein>
    <recommendedName>
        <fullName evidence="8">Chaperone protein DnaJ</fullName>
    </recommendedName>
</protein>
<dbReference type="NCBIfam" id="NF010886">
    <property type="entry name" value="PRK14293.1"/>
    <property type="match status" value="1"/>
</dbReference>
<dbReference type="Pfam" id="PF00684">
    <property type="entry name" value="DnaJ_CXXCXGXG"/>
    <property type="match status" value="1"/>
</dbReference>
<feature type="binding site" evidence="8">
    <location>
        <position position="152"/>
    </location>
    <ligand>
        <name>Zn(2+)</name>
        <dbReference type="ChEBI" id="CHEBI:29105"/>
        <label>1</label>
    </ligand>
</feature>
<dbReference type="InterPro" id="IPR018253">
    <property type="entry name" value="DnaJ_domain_CS"/>
</dbReference>
<keyword evidence="13" id="KW-1185">Reference proteome</keyword>
<dbReference type="InterPro" id="IPR036410">
    <property type="entry name" value="HSP_DnaJ_Cys-rich_dom_sf"/>
</dbReference>
<feature type="repeat" description="CXXCXGXG motif" evidence="8">
    <location>
        <begin position="152"/>
        <end position="159"/>
    </location>
</feature>
<dbReference type="InterPro" id="IPR008971">
    <property type="entry name" value="HSP40/DnaJ_pept-bd"/>
</dbReference>
<dbReference type="Pfam" id="PF01556">
    <property type="entry name" value="DnaJ_C"/>
    <property type="match status" value="1"/>
</dbReference>
<evidence type="ECO:0000259" key="11">
    <source>
        <dbReference type="PROSITE" id="PS51188"/>
    </source>
</evidence>
<evidence type="ECO:0000256" key="4">
    <source>
        <dbReference type="ARBA" id="ARBA00022771"/>
    </source>
</evidence>
<keyword evidence="5 8" id="KW-0862">Zinc</keyword>
<feature type="repeat" description="CXXCXGXG motif" evidence="8">
    <location>
        <begin position="169"/>
        <end position="176"/>
    </location>
</feature>
<dbReference type="InterPro" id="IPR002939">
    <property type="entry name" value="DnaJ_C"/>
</dbReference>
<dbReference type="HAMAP" id="MF_01152">
    <property type="entry name" value="DnaJ"/>
    <property type="match status" value="1"/>
</dbReference>
<dbReference type="SMART" id="SM00271">
    <property type="entry name" value="DnaJ"/>
    <property type="match status" value="1"/>
</dbReference>
<feature type="binding site" evidence="8">
    <location>
        <position position="209"/>
    </location>
    <ligand>
        <name>Zn(2+)</name>
        <dbReference type="ChEBI" id="CHEBI:29105"/>
        <label>1</label>
    </ligand>
</feature>
<keyword evidence="2 8" id="KW-0479">Metal-binding</keyword>
<dbReference type="InterPro" id="IPR001305">
    <property type="entry name" value="HSP_DnaJ_Cys-rich_dom"/>
</dbReference>
<dbReference type="PRINTS" id="PR00625">
    <property type="entry name" value="JDOMAIN"/>
</dbReference>
<feature type="binding site" evidence="8">
    <location>
        <position position="172"/>
    </location>
    <ligand>
        <name>Zn(2+)</name>
        <dbReference type="ChEBI" id="CHEBI:29105"/>
        <label>2</label>
    </ligand>
</feature>
<dbReference type="PROSITE" id="PS51188">
    <property type="entry name" value="ZF_CR"/>
    <property type="match status" value="1"/>
</dbReference>
<comment type="function">
    <text evidence="8">Participates actively in the response to hyperosmotic and heat shock by preventing the aggregation of stress-denatured proteins and by disaggregating proteins, also in an autonomous, DnaK-independent fashion. Unfolded proteins bind initially to DnaJ; upon interaction with the DnaJ-bound protein, DnaK hydrolyzes its bound ATP, resulting in the formation of a stable complex. GrpE releases ADP from DnaK; ATP binding to DnaK triggers the release of the substrate protein, thus completing the reaction cycle. Several rounds of ATP-dependent interactions between DnaJ, DnaK and GrpE are required for fully efficient folding. Also involved, together with DnaK and GrpE, in the DNA replication of plasmids through activation of initiation proteins.</text>
</comment>
<dbReference type="SUPFAM" id="SSF49493">
    <property type="entry name" value="HSP40/DnaJ peptide-binding domain"/>
    <property type="match status" value="2"/>
</dbReference>
<feature type="binding site" evidence="8">
    <location>
        <position position="155"/>
    </location>
    <ligand>
        <name>Zn(2+)</name>
        <dbReference type="ChEBI" id="CHEBI:29105"/>
        <label>1</label>
    </ligand>
</feature>
<evidence type="ECO:0000256" key="1">
    <source>
        <dbReference type="ARBA" id="ARBA00022705"/>
    </source>
</evidence>
<reference evidence="12 13" key="1">
    <citation type="journal article" date="2021" name="Genome Biol. Evol.">
        <title>Complete Genome Sequencing of a Novel Gloeobacter Species from a Waterfall Cave in Mexico.</title>
        <authorList>
            <person name="Saw J.H."/>
            <person name="Cardona T."/>
            <person name="Montejano G."/>
        </authorList>
    </citation>
    <scope>NUCLEOTIDE SEQUENCE [LARGE SCALE GENOMIC DNA]</scope>
    <source>
        <strain evidence="12">MG652769</strain>
    </source>
</reference>
<dbReference type="PANTHER" id="PTHR43096">
    <property type="entry name" value="DNAJ HOMOLOG 1, MITOCHONDRIAL-RELATED"/>
    <property type="match status" value="1"/>
</dbReference>
<keyword evidence="8" id="KW-0963">Cytoplasm</keyword>
<dbReference type="PROSITE" id="PS00636">
    <property type="entry name" value="DNAJ_1"/>
    <property type="match status" value="1"/>
</dbReference>
<dbReference type="CDD" id="cd10719">
    <property type="entry name" value="DnaJ_zf"/>
    <property type="match status" value="1"/>
</dbReference>
<evidence type="ECO:0000256" key="5">
    <source>
        <dbReference type="ARBA" id="ARBA00022833"/>
    </source>
</evidence>
<comment type="similarity">
    <text evidence="8">Belongs to the DnaJ family.</text>
</comment>
<dbReference type="CDD" id="cd06257">
    <property type="entry name" value="DnaJ"/>
    <property type="match status" value="1"/>
</dbReference>
<dbReference type="PROSITE" id="PS50076">
    <property type="entry name" value="DNAJ_2"/>
    <property type="match status" value="1"/>
</dbReference>